<dbReference type="Proteomes" id="UP001214576">
    <property type="component" value="Unassembled WGS sequence"/>
</dbReference>
<protein>
    <submittedName>
        <fullName evidence="2">Uncharacterized protein</fullName>
    </submittedName>
</protein>
<feature type="compositionally biased region" description="Polar residues" evidence="1">
    <location>
        <begin position="1"/>
        <end position="18"/>
    </location>
</feature>
<evidence type="ECO:0000313" key="3">
    <source>
        <dbReference type="Proteomes" id="UP001214576"/>
    </source>
</evidence>
<sequence length="110" mass="12279">MPQQQMQGHPETGASQLSPEEKQRCGVVSTENGPCAAHSMQERAGWVWALRRRQGEDSQELFAVCCVLRRQSCLTLCDSMDYSPPGSSIHRILQARKLEWAVISFSRGSS</sequence>
<accession>A0AAD4U2G4</accession>
<gene>
    <name evidence="2" type="ORF">MG293_014267</name>
</gene>
<comment type="caution">
    <text evidence="2">The sequence shown here is derived from an EMBL/GenBank/DDBJ whole genome shotgun (WGS) entry which is preliminary data.</text>
</comment>
<evidence type="ECO:0000256" key="1">
    <source>
        <dbReference type="SAM" id="MobiDB-lite"/>
    </source>
</evidence>
<name>A0AAD4U2G4_OVIAM</name>
<organism evidence="2 3">
    <name type="scientific">Ovis ammon polii</name>
    <dbReference type="NCBI Taxonomy" id="230172"/>
    <lineage>
        <taxon>Eukaryota</taxon>
        <taxon>Metazoa</taxon>
        <taxon>Chordata</taxon>
        <taxon>Craniata</taxon>
        <taxon>Vertebrata</taxon>
        <taxon>Euteleostomi</taxon>
        <taxon>Mammalia</taxon>
        <taxon>Eutheria</taxon>
        <taxon>Laurasiatheria</taxon>
        <taxon>Artiodactyla</taxon>
        <taxon>Ruminantia</taxon>
        <taxon>Pecora</taxon>
        <taxon>Bovidae</taxon>
        <taxon>Caprinae</taxon>
        <taxon>Ovis</taxon>
    </lineage>
</organism>
<proteinExistence type="predicted"/>
<dbReference type="AlphaFoldDB" id="A0AAD4U2G4"/>
<evidence type="ECO:0000313" key="2">
    <source>
        <dbReference type="EMBL" id="KAI4535940.1"/>
    </source>
</evidence>
<reference evidence="2" key="1">
    <citation type="submission" date="2022-03" db="EMBL/GenBank/DDBJ databases">
        <title>Genomic analyses of argali, domestic sheep and their hybrids provide insights into chromosomal evolution, heterosis and genetic basis of agronomic traits.</title>
        <authorList>
            <person name="Li M."/>
        </authorList>
    </citation>
    <scope>NUCLEOTIDE SEQUENCE</scope>
    <source>
        <strain evidence="2">CAU-MHL-2022a</strain>
        <tissue evidence="2">Skin</tissue>
    </source>
</reference>
<keyword evidence="3" id="KW-1185">Reference proteome</keyword>
<feature type="region of interest" description="Disordered" evidence="1">
    <location>
        <begin position="1"/>
        <end position="30"/>
    </location>
</feature>
<dbReference type="EMBL" id="JAKZEL010000017">
    <property type="protein sequence ID" value="KAI4535940.1"/>
    <property type="molecule type" value="Genomic_DNA"/>
</dbReference>